<dbReference type="Proteomes" id="UP000002316">
    <property type="component" value="Chromosome 5"/>
</dbReference>
<protein>
    <submittedName>
        <fullName evidence="1">Uncharacterized protein</fullName>
    </submittedName>
</protein>
<dbReference type="RefSeq" id="XP_011773540.1">
    <property type="nucleotide sequence ID" value="XM_011775238.1"/>
</dbReference>
<organism evidence="1 2">
    <name type="scientific">Trypanosoma brucei gambiense (strain MHOM/CI/86/DAL972)</name>
    <dbReference type="NCBI Taxonomy" id="679716"/>
    <lineage>
        <taxon>Eukaryota</taxon>
        <taxon>Discoba</taxon>
        <taxon>Euglenozoa</taxon>
        <taxon>Kinetoplastea</taxon>
        <taxon>Metakinetoplastina</taxon>
        <taxon>Trypanosomatida</taxon>
        <taxon>Trypanosomatidae</taxon>
        <taxon>Trypanosoma</taxon>
    </lineage>
</organism>
<gene>
    <name evidence="1" type="ORF">TbgDal_V3910</name>
</gene>
<name>C9ZPC5_TRYB9</name>
<dbReference type="GeneID" id="23861394"/>
<dbReference type="AlphaFoldDB" id="C9ZPC5"/>
<accession>C9ZPC5</accession>
<reference evidence="2" key="1">
    <citation type="journal article" date="2010" name="PLoS Negl. Trop. Dis.">
        <title>The genome sequence of Trypanosoma brucei gambiense, causative agent of chronic human african trypanosomiasis.</title>
        <authorList>
            <person name="Jackson A.P."/>
            <person name="Sanders M."/>
            <person name="Berry A."/>
            <person name="McQuillan J."/>
            <person name="Aslett M.A."/>
            <person name="Quail M.A."/>
            <person name="Chukualim B."/>
            <person name="Capewell P."/>
            <person name="MacLeod A."/>
            <person name="Melville S.E."/>
            <person name="Gibson W."/>
            <person name="Barry J.D."/>
            <person name="Berriman M."/>
            <person name="Hertz-Fowler C."/>
        </authorList>
    </citation>
    <scope>NUCLEOTIDE SEQUENCE [LARGE SCALE GENOMIC DNA]</scope>
    <source>
        <strain evidence="2">MHOM/CI/86/DAL972</strain>
    </source>
</reference>
<sequence length="105" mass="11790">MCVAVSFSAHCLRGGRVHCALKRGGEHQSLFFFPAHLVLCNTRLLVWVIPLENNAVLSGIEEKVVRRDISLQLIALSLKGTHLRTLIVNKKKERQAHKVVKLTIN</sequence>
<dbReference type="KEGG" id="tbg:TbgDal_V3910"/>
<dbReference type="EMBL" id="FN554968">
    <property type="protein sequence ID" value="CBH11253.1"/>
    <property type="molecule type" value="Genomic_DNA"/>
</dbReference>
<proteinExistence type="predicted"/>
<evidence type="ECO:0000313" key="2">
    <source>
        <dbReference type="Proteomes" id="UP000002316"/>
    </source>
</evidence>
<evidence type="ECO:0000313" key="1">
    <source>
        <dbReference type="EMBL" id="CBH11253.1"/>
    </source>
</evidence>